<dbReference type="AlphaFoldDB" id="A0A2S0NEJ5"/>
<evidence type="ECO:0000259" key="3">
    <source>
        <dbReference type="Pfam" id="PF00294"/>
    </source>
</evidence>
<dbReference type="RefSeq" id="WP_106749960.1">
    <property type="nucleotide sequence ID" value="NZ_CP027668.1"/>
</dbReference>
<dbReference type="GO" id="GO:0005829">
    <property type="term" value="C:cytosol"/>
    <property type="evidence" value="ECO:0007669"/>
    <property type="project" value="TreeGrafter"/>
</dbReference>
<dbReference type="PANTHER" id="PTHR10584">
    <property type="entry name" value="SUGAR KINASE"/>
    <property type="match status" value="1"/>
</dbReference>
<dbReference type="InterPro" id="IPR029056">
    <property type="entry name" value="Ribokinase-like"/>
</dbReference>
<dbReference type="Gene3D" id="3.40.1190.20">
    <property type="match status" value="1"/>
</dbReference>
<keyword evidence="1" id="KW-0808">Transferase</keyword>
<evidence type="ECO:0000313" key="4">
    <source>
        <dbReference type="EMBL" id="AVO46590.1"/>
    </source>
</evidence>
<name>A0A2S0NEJ5_9HYPH</name>
<evidence type="ECO:0000256" key="1">
    <source>
        <dbReference type="ARBA" id="ARBA00022679"/>
    </source>
</evidence>
<organism evidence="4 5">
    <name type="scientific">Phreatobacter cathodiphilus</name>
    <dbReference type="NCBI Taxonomy" id="1868589"/>
    <lineage>
        <taxon>Bacteria</taxon>
        <taxon>Pseudomonadati</taxon>
        <taxon>Pseudomonadota</taxon>
        <taxon>Alphaproteobacteria</taxon>
        <taxon>Hyphomicrobiales</taxon>
        <taxon>Phreatobacteraceae</taxon>
        <taxon>Phreatobacter</taxon>
    </lineage>
</organism>
<sequence length="318" mass="32392">MPHDYDVSVCGTYILDILGVPVTEIPPGGSRLFIDEIKLTVAGTAGGTALPCGRLGLKTLAVGAVGDDEKADWLVGALGREGIDTAGMDRLSGVPTSATILPIRPDGSRPALHAKGASRQWRISPAVQEKALRAKVLHFGGVGSLPAMDGAPTAALLAAAKAAGCITTLDLIAAGPGALDLLAPSLPHVDFFMPSIEETAAMVGSHDPATCARFFLERGVGACAISLGGEGSFVMTRDGRHFAVPAFTVAVRDTTGCGDAYTAGFIAGLVRDWELKDCARLATATAALVATGLGSGANVTSFDDTVRAMNSLPVRAAA</sequence>
<protein>
    <submittedName>
        <fullName evidence="4">Kinase</fullName>
    </submittedName>
</protein>
<keyword evidence="2 4" id="KW-0418">Kinase</keyword>
<keyword evidence="5" id="KW-1185">Reference proteome</keyword>
<dbReference type="GO" id="GO:0016301">
    <property type="term" value="F:kinase activity"/>
    <property type="evidence" value="ECO:0007669"/>
    <property type="project" value="UniProtKB-KW"/>
</dbReference>
<dbReference type="PANTHER" id="PTHR10584:SF166">
    <property type="entry name" value="RIBOKINASE"/>
    <property type="match status" value="1"/>
</dbReference>
<dbReference type="EMBL" id="CP027668">
    <property type="protein sequence ID" value="AVO46590.1"/>
    <property type="molecule type" value="Genomic_DNA"/>
</dbReference>
<dbReference type="Proteomes" id="UP000237889">
    <property type="component" value="Chromosome"/>
</dbReference>
<gene>
    <name evidence="4" type="ORF">C6569_16835</name>
</gene>
<accession>A0A2S0NEJ5</accession>
<evidence type="ECO:0000256" key="2">
    <source>
        <dbReference type="ARBA" id="ARBA00022777"/>
    </source>
</evidence>
<proteinExistence type="predicted"/>
<dbReference type="InterPro" id="IPR011611">
    <property type="entry name" value="PfkB_dom"/>
</dbReference>
<dbReference type="Pfam" id="PF00294">
    <property type="entry name" value="PfkB"/>
    <property type="match status" value="1"/>
</dbReference>
<dbReference type="KEGG" id="phr:C6569_16835"/>
<feature type="domain" description="Carbohydrate kinase PfkB" evidence="3">
    <location>
        <begin position="35"/>
        <end position="297"/>
    </location>
</feature>
<evidence type="ECO:0000313" key="5">
    <source>
        <dbReference type="Proteomes" id="UP000237889"/>
    </source>
</evidence>
<dbReference type="SUPFAM" id="SSF53613">
    <property type="entry name" value="Ribokinase-like"/>
    <property type="match status" value="1"/>
</dbReference>
<dbReference type="OrthoDB" id="9813569at2"/>
<reference evidence="4 5" key="1">
    <citation type="submission" date="2018-03" db="EMBL/GenBank/DDBJ databases">
        <title>Genome sequencing of Phreatobacter sp.</title>
        <authorList>
            <person name="Kim S.-J."/>
            <person name="Heo J."/>
            <person name="Kwon S.-W."/>
        </authorList>
    </citation>
    <scope>NUCLEOTIDE SEQUENCE [LARGE SCALE GENOMIC DNA]</scope>
    <source>
        <strain evidence="4 5">S-12</strain>
    </source>
</reference>